<keyword evidence="4" id="KW-0964">Secreted</keyword>
<dbReference type="GO" id="GO:0004222">
    <property type="term" value="F:metalloendopeptidase activity"/>
    <property type="evidence" value="ECO:0007669"/>
    <property type="project" value="InterPro"/>
</dbReference>
<keyword evidence="5 13" id="KW-0645">Protease</keyword>
<dbReference type="InterPro" id="IPR003137">
    <property type="entry name" value="PA_domain"/>
</dbReference>
<organism evidence="13 14">
    <name type="scientific">Shewanella piezotolerans (strain WP3 / JCM 13877)</name>
    <dbReference type="NCBI Taxonomy" id="225849"/>
    <lineage>
        <taxon>Bacteria</taxon>
        <taxon>Pseudomonadati</taxon>
        <taxon>Pseudomonadota</taxon>
        <taxon>Gammaproteobacteria</taxon>
        <taxon>Alteromonadales</taxon>
        <taxon>Shewanellaceae</taxon>
        <taxon>Shewanella</taxon>
    </lineage>
</organism>
<comment type="subcellular location">
    <subcellularLocation>
        <location evidence="2">Secreted</location>
    </subcellularLocation>
</comment>
<keyword evidence="8" id="KW-0862">Zinc</keyword>
<dbReference type="HOGENOM" id="CLU_002091_0_0_6"/>
<dbReference type="InterPro" id="IPR027268">
    <property type="entry name" value="Peptidase_M4/M1_CTD_sf"/>
</dbReference>
<dbReference type="InterPro" id="IPR020008">
    <property type="entry name" value="GlyGly_CTERM"/>
</dbReference>
<dbReference type="STRING" id="225849.swp_4341"/>
<dbReference type="Gene3D" id="3.50.30.30">
    <property type="match status" value="1"/>
</dbReference>
<dbReference type="Pfam" id="PF02128">
    <property type="entry name" value="Peptidase_M36"/>
    <property type="match status" value="1"/>
</dbReference>
<keyword evidence="14" id="KW-1185">Reference proteome</keyword>
<evidence type="ECO:0000256" key="1">
    <source>
        <dbReference type="ARBA" id="ARBA00001947"/>
    </source>
</evidence>
<dbReference type="RefSeq" id="WP_020914324.1">
    <property type="nucleotide sequence ID" value="NC_011566.1"/>
</dbReference>
<evidence type="ECO:0000256" key="7">
    <source>
        <dbReference type="ARBA" id="ARBA00022801"/>
    </source>
</evidence>
<evidence type="ECO:0000256" key="9">
    <source>
        <dbReference type="ARBA" id="ARBA00023049"/>
    </source>
</evidence>
<dbReference type="EMBL" id="CP000472">
    <property type="protein sequence ID" value="ACJ30989.1"/>
    <property type="molecule type" value="Genomic_DNA"/>
</dbReference>
<dbReference type="NCBIfam" id="NF038111">
    <property type="entry name" value="rhom_dep_M36"/>
    <property type="match status" value="1"/>
</dbReference>
<dbReference type="NCBIfam" id="TIGR03501">
    <property type="entry name" value="GlyGly_CTERM"/>
    <property type="match status" value="1"/>
</dbReference>
<dbReference type="InterPro" id="IPR007110">
    <property type="entry name" value="Ig-like_dom"/>
</dbReference>
<feature type="chain" id="PRO_5002866930" evidence="11">
    <location>
        <begin position="23"/>
        <end position="1313"/>
    </location>
</feature>
<dbReference type="SUPFAM" id="SSF52025">
    <property type="entry name" value="PA domain"/>
    <property type="match status" value="1"/>
</dbReference>
<keyword evidence="6" id="KW-0479">Metal-binding</keyword>
<dbReference type="InterPro" id="IPR046450">
    <property type="entry name" value="PA_dom_sf"/>
</dbReference>
<evidence type="ECO:0000256" key="6">
    <source>
        <dbReference type="ARBA" id="ARBA00022723"/>
    </source>
</evidence>
<evidence type="ECO:0000256" key="2">
    <source>
        <dbReference type="ARBA" id="ARBA00004613"/>
    </source>
</evidence>
<evidence type="ECO:0000256" key="5">
    <source>
        <dbReference type="ARBA" id="ARBA00022670"/>
    </source>
</evidence>
<sequence length="1313" mass="140353">MKTKLSIAISAALISSATYAVAASASNATISQIPQTVAHQSQVTTSSISGMRDQYDAKSGEATFQWAKKGQQAPALGALEQKYKAATAADYYLNKVTGISSANKGAAKAVLTSMHDNGRGASVAKYSQEINGVEVFNHEVNIMMDREFNLVASSGKFANVSHSSNSITGIQHNFGEASTAINTAFSDMGGNLVTLTAVDSGSKKYQSFLSSNASGSKQIVGKPRAKKVYFDKKGDLVPAHYVELEVADSESVDSEFYSFIIDANTEEVLFKHNLTSEDSAFNYRVYADETGVPWDSPHGNVIPAASAEQIDATAYLDAPMVTMTHGPISTKDAWLAADATTTSGNNVNAYVDAIAPDGFSNGDFAAEVTGANTFDYKYNTEEAESSVNNRKAAIVNLFYINNYLHDTFYDHGFDEASGNAQALNFDRGGVEGDPIRAEVQDNSGFNNANMSTPADGASPRMQMYLWDSKDAVVGEHYGVTVTSDDSVGLLLSSQRASFGQGQFDLSGSIVRVDDGAILTDDGEGGTIDGTVKDGCEATTNGVEIAGNIALIDRGACAFTQKVKHAQDAGAIAVLIANNSGTTEPAPMGGSDDTVTIPSMGLSLNDAKAIDALLDGGEDVTVSMFNQKPYKASSWDNAIVAHEWGHYISNRLVGNASGLYNQQGRSMGEGWGDFHALLLVSEADDAMLEGNEMFQKAYAAVSYVGSFYTGIRNYPYSTDMKVNPLTFANVELGNGTGPDQYGNAEVHDAGEPWAAMLWDSYVALINDERHSFAEARSLMMDYLVAGYKMTPVAPTYTEARDAILAAAYANDVADYELIMAAFARRGMGFGAVSPERMDRKHTGVVESYEATLAKFIVADHDIDADYEGMTVGYCSKDGIVDKGETATISFTVANKGSEVFETIDAVVKVTSDHKVTLANEGKISFSNVLPFNDATSTPIEFTLDEAGTADEVTFELSFPDLDEDIKPADYILHTAVNMDFASKDIENSMSTSDMEDYSGLVDFKEVVLSGGELAAGTSSLDSRYTNFFPVGEQYMYIRNNGFTSDVAFETKPFTVGYGGDFSVSWFQFYQIETEYDGGVVEIRVNGGEWEDVTDMGGVFGGTGYSAELENLLPGRKAFTGNLPIPGETESLNFGTALNGNEVQFRFRIVTDSNTNSFGWIVDNVTFSNITSNVFHTQIAGDTNACDNRLPNVSISASASSVNEGDSVTLSSVTVDANAADSHTYSWVQTAGTAATLTGADTHEATFTAPTVASSETLEFSLTVNDGTDDVVSEIKVYVKDVPEVAKPASNSSSGGSMGWIALMLLPFAAFRRRK</sequence>
<keyword evidence="11" id="KW-0732">Signal</keyword>
<evidence type="ECO:0000313" key="13">
    <source>
        <dbReference type="EMBL" id="ACJ30989.1"/>
    </source>
</evidence>
<comment type="similarity">
    <text evidence="3">Belongs to the peptidase M36 family.</text>
</comment>
<dbReference type="GO" id="GO:0005615">
    <property type="term" value="C:extracellular space"/>
    <property type="evidence" value="ECO:0007669"/>
    <property type="project" value="InterPro"/>
</dbReference>
<dbReference type="Proteomes" id="UP000000753">
    <property type="component" value="Chromosome"/>
</dbReference>
<keyword evidence="9" id="KW-0482">Metalloprotease</keyword>
<dbReference type="Gene3D" id="2.60.40.3010">
    <property type="match status" value="1"/>
</dbReference>
<reference evidence="13 14" key="1">
    <citation type="journal article" date="2008" name="PLoS ONE">
        <title>Environmental adaptation: genomic analysis of the piezotolerant and psychrotolerant deep-sea iron reducing bacterium Shewanella piezotolerans WP3.</title>
        <authorList>
            <person name="Wang F."/>
            <person name="Wang J."/>
            <person name="Jian H."/>
            <person name="Zhang B."/>
            <person name="Li S."/>
            <person name="Wang F."/>
            <person name="Zeng X."/>
            <person name="Gao L."/>
            <person name="Bartlett D.H."/>
            <person name="Yu J."/>
            <person name="Hu S."/>
            <person name="Xiao X."/>
        </authorList>
    </citation>
    <scope>NUCLEOTIDE SEQUENCE [LARGE SCALE GENOMIC DNA]</scope>
    <source>
        <strain evidence="14">WP3 / JCM 13877</strain>
    </source>
</reference>
<dbReference type="eggNOG" id="COG4412">
    <property type="taxonomic scope" value="Bacteria"/>
</dbReference>
<dbReference type="InterPro" id="IPR050371">
    <property type="entry name" value="Fungal_virulence_M36"/>
</dbReference>
<keyword evidence="10" id="KW-0865">Zymogen</keyword>
<evidence type="ECO:0000256" key="4">
    <source>
        <dbReference type="ARBA" id="ARBA00022525"/>
    </source>
</evidence>
<accession>B8CT80</accession>
<evidence type="ECO:0000313" key="14">
    <source>
        <dbReference type="Proteomes" id="UP000000753"/>
    </source>
</evidence>
<evidence type="ECO:0000259" key="12">
    <source>
        <dbReference type="PROSITE" id="PS50835"/>
    </source>
</evidence>
<comment type="cofactor">
    <cofactor evidence="1">
        <name>Zn(2+)</name>
        <dbReference type="ChEBI" id="CHEBI:29105"/>
    </cofactor>
</comment>
<dbReference type="Pfam" id="PF02225">
    <property type="entry name" value="PA"/>
    <property type="match status" value="1"/>
</dbReference>
<dbReference type="Gene3D" id="1.10.390.10">
    <property type="entry name" value="Neutral Protease Domain 2"/>
    <property type="match status" value="1"/>
</dbReference>
<dbReference type="GO" id="GO:0006508">
    <property type="term" value="P:proteolysis"/>
    <property type="evidence" value="ECO:0007669"/>
    <property type="project" value="UniProtKB-KW"/>
</dbReference>
<dbReference type="InterPro" id="IPR001842">
    <property type="entry name" value="Peptidase_M36"/>
</dbReference>
<dbReference type="Gene3D" id="3.10.170.10">
    <property type="match status" value="1"/>
</dbReference>
<feature type="signal peptide" evidence="11">
    <location>
        <begin position="1"/>
        <end position="22"/>
    </location>
</feature>
<evidence type="ECO:0000256" key="10">
    <source>
        <dbReference type="ARBA" id="ARBA00023145"/>
    </source>
</evidence>
<feature type="domain" description="Ig-like" evidence="12">
    <location>
        <begin position="1189"/>
        <end position="1276"/>
    </location>
</feature>
<gene>
    <name evidence="13" type="ordered locus">swp_4341</name>
</gene>
<dbReference type="PROSITE" id="PS50835">
    <property type="entry name" value="IG_LIKE"/>
    <property type="match status" value="1"/>
</dbReference>
<evidence type="ECO:0000256" key="3">
    <source>
        <dbReference type="ARBA" id="ARBA00006006"/>
    </source>
</evidence>
<evidence type="ECO:0000256" key="11">
    <source>
        <dbReference type="SAM" id="SignalP"/>
    </source>
</evidence>
<evidence type="ECO:0000256" key="8">
    <source>
        <dbReference type="ARBA" id="ARBA00022833"/>
    </source>
</evidence>
<dbReference type="PANTHER" id="PTHR33478">
    <property type="entry name" value="EXTRACELLULAR METALLOPROTEINASE MEP"/>
    <property type="match status" value="1"/>
</dbReference>
<name>B8CT80_SHEPW</name>
<dbReference type="GO" id="GO:0008270">
    <property type="term" value="F:zinc ion binding"/>
    <property type="evidence" value="ECO:0007669"/>
    <property type="project" value="InterPro"/>
</dbReference>
<dbReference type="CDD" id="cd04818">
    <property type="entry name" value="PA_subtilisin_1"/>
    <property type="match status" value="1"/>
</dbReference>
<dbReference type="OrthoDB" id="614750at2"/>
<dbReference type="KEGG" id="swp:swp_4341"/>
<keyword evidence="7" id="KW-0378">Hydrolase</keyword>
<dbReference type="SUPFAM" id="SSF55486">
    <property type="entry name" value="Metalloproteases ('zincins'), catalytic domain"/>
    <property type="match status" value="1"/>
</dbReference>
<dbReference type="PANTHER" id="PTHR33478:SF1">
    <property type="entry name" value="EXTRACELLULAR METALLOPROTEINASE MEP"/>
    <property type="match status" value="1"/>
</dbReference>
<proteinExistence type="inferred from homology"/>
<protein>
    <submittedName>
        <fullName evidence="13">Protease-associated PA</fullName>
    </submittedName>
</protein>